<reference evidence="1" key="1">
    <citation type="journal article" date="2019" name="MBio">
        <title>Virus Genomes from Deep Sea Sediments Expand the Ocean Megavirome and Support Independent Origins of Viral Gigantism.</title>
        <authorList>
            <person name="Backstrom D."/>
            <person name="Yutin N."/>
            <person name="Jorgensen S.L."/>
            <person name="Dharamshi J."/>
            <person name="Homa F."/>
            <person name="Zaremba-Niedwiedzka K."/>
            <person name="Spang A."/>
            <person name="Wolf Y.I."/>
            <person name="Koonin E.V."/>
            <person name="Ettema T.J."/>
        </authorList>
    </citation>
    <scope>NUCLEOTIDE SEQUENCE</scope>
</reference>
<organism evidence="1">
    <name type="scientific">Pithovirus LCPAC001</name>
    <dbReference type="NCBI Taxonomy" id="2506585"/>
    <lineage>
        <taxon>Viruses</taxon>
        <taxon>Pithoviruses</taxon>
    </lineage>
</organism>
<evidence type="ECO:0000313" key="1">
    <source>
        <dbReference type="EMBL" id="QBK89498.1"/>
    </source>
</evidence>
<name>A0A481Z398_9VIRU</name>
<dbReference type="EMBL" id="MK500427">
    <property type="protein sequence ID" value="QBK89498.1"/>
    <property type="molecule type" value="Genomic_DNA"/>
</dbReference>
<protein>
    <submittedName>
        <fullName evidence="1">Major capsid protein</fullName>
    </submittedName>
</protein>
<proteinExistence type="predicted"/>
<accession>A0A481Z398</accession>
<dbReference type="InterPro" id="IPR016112">
    <property type="entry name" value="VP_dsDNA_II"/>
</dbReference>
<gene>
    <name evidence="1" type="ORF">LCPAC001_00080</name>
</gene>
<dbReference type="SUPFAM" id="SSF49749">
    <property type="entry name" value="Group II dsDNA viruses VP"/>
    <property type="match status" value="1"/>
</dbReference>
<sequence>MTSESKTITDIEYRSLSGFQKKFYTSSKENDVSVRYNYTPSPYSWYNTILAKIHVSIGEGGKNHYEISQRYHYLNKVYMVVKTPNIKVNERYKNTVKIAFTPNLMHHIHGIGYFYPGDGVCQKITPKSLDDYRVSYIKYLENYDKKIGNIKELINFTNHIQPKVLKLNPPWFFNLGDKFSFPLYDECVKNGKIQIVHEFNLDLSKLIRILGKDKTTGKFTKYYPFDWKYFDEDTSSSIDTPEMWGVYCNISEEEYMYRTKSQENNIIDYTDIIEIVHNDIKNFGQTATIRLTSSEPVFGISWKAENKQSEQLNHLSNYTTNKDNIKYGYNPISHFELKYGNIPRVSKMEHYHFDEILPEMYFGYPPTEKGYNFFFYDNNPRSINIGHTVVFDNVSKAGVDLICTLGDTSKINVENTNKRSKHLLNNKKINETNGDLYPDDTGRQINKNLPEFKITVILYIRKRLIFDKKVKKLFMISDRLSYNNYLNIINEK</sequence>